<evidence type="ECO:0000256" key="2">
    <source>
        <dbReference type="ARBA" id="ARBA00007362"/>
    </source>
</evidence>
<reference evidence="8" key="3">
    <citation type="journal article" date="1998" name="Nucleic Acids Symp. Ser.">
        <title>Genome structure of pTi-SAKURA (III): Characteristics of T-DNA.</title>
        <authorList>
            <person name="Ohta N."/>
            <person name="Suzuki K."/>
            <person name="Hattori Y."/>
            <person name="Uraji M."/>
            <person name="Katoh A."/>
            <person name="Yoshida K."/>
        </authorList>
    </citation>
    <scope>NUCLEOTIDE SEQUENCE</scope>
    <source>
        <strain evidence="8">MAFF 301001</strain>
        <plasmid evidence="8">pTi-SAKURA</plasmid>
    </source>
</reference>
<evidence type="ECO:0000313" key="8">
    <source>
        <dbReference type="EMBL" id="BAA87719.1"/>
    </source>
</evidence>
<organism evidence="8">
    <name type="scientific">Agrobacterium tumefaciens</name>
    <dbReference type="NCBI Taxonomy" id="358"/>
    <lineage>
        <taxon>Bacteria</taxon>
        <taxon>Pseudomonadati</taxon>
        <taxon>Pseudomonadota</taxon>
        <taxon>Alphaproteobacteria</taxon>
        <taxon>Hyphomicrobiales</taxon>
        <taxon>Rhizobiaceae</taxon>
        <taxon>Rhizobium/Agrobacterium group</taxon>
        <taxon>Agrobacterium</taxon>
        <taxon>Agrobacterium tumefaciens complex</taxon>
    </lineage>
</organism>
<name>Q9R6G5_AGRTU</name>
<keyword evidence="5 6" id="KW-0472">Membrane</keyword>
<feature type="domain" description="EamA" evidence="7">
    <location>
        <begin position="8"/>
        <end position="83"/>
    </location>
</feature>
<reference evidence="8" key="5">
    <citation type="journal article" date="1998" name="Nucleic Acids Symp. Ser.">
        <title>Genome structure of pTi-SAKURA (V): Complete nucleotide sequence of plasmid pTi-SAKURA's vir region in Agrobacterium tumefaciens.</title>
        <authorList>
            <person name="Hattori Y."/>
            <person name="Suzuki K."/>
            <person name="Ohta N."/>
            <person name="Uraji M."/>
            <person name="Katoh A."/>
            <person name="Yoshida K."/>
        </authorList>
    </citation>
    <scope>NUCLEOTIDE SEQUENCE</scope>
    <source>
        <strain evidence="8">MAFF 301001</strain>
        <plasmid evidence="8">pTi-SAKURA</plasmid>
    </source>
</reference>
<evidence type="ECO:0000256" key="5">
    <source>
        <dbReference type="ARBA" id="ARBA00023136"/>
    </source>
</evidence>
<feature type="transmembrane region" description="Helical" evidence="6">
    <location>
        <begin position="98"/>
        <end position="115"/>
    </location>
</feature>
<gene>
    <name evidence="8" type="primary">tiorf94</name>
</gene>
<dbReference type="SUPFAM" id="SSF103481">
    <property type="entry name" value="Multidrug resistance efflux transporter EmrE"/>
    <property type="match status" value="2"/>
</dbReference>
<comment type="subcellular location">
    <subcellularLocation>
        <location evidence="1">Membrane</location>
        <topology evidence="1">Multi-pass membrane protein</topology>
    </subcellularLocation>
</comment>
<feature type="transmembrane region" description="Helical" evidence="6">
    <location>
        <begin position="127"/>
        <end position="145"/>
    </location>
</feature>
<dbReference type="PANTHER" id="PTHR32322:SF2">
    <property type="entry name" value="EAMA DOMAIN-CONTAINING PROTEIN"/>
    <property type="match status" value="1"/>
</dbReference>
<dbReference type="InterPro" id="IPR000620">
    <property type="entry name" value="EamA_dom"/>
</dbReference>
<comment type="similarity">
    <text evidence="2">Belongs to the EamA transporter family.</text>
</comment>
<feature type="domain" description="EamA" evidence="7">
    <location>
        <begin position="96"/>
        <end position="231"/>
    </location>
</feature>
<feature type="transmembrane region" description="Helical" evidence="6">
    <location>
        <begin position="34"/>
        <end position="59"/>
    </location>
</feature>
<reference evidence="8" key="1">
    <citation type="journal article" date="1998" name="Biochim. Biophys. Acta">
        <title>Novel structural difference between nopaline- and octopine-type trbJ genes: construction of genetic and physical map and sequencing of trb/traI and rep gene clusters of a new Ti plasmid pTi-SAKURA.</title>
        <authorList>
            <person name="Suzuki K."/>
            <person name="Ohta N."/>
            <person name="Hattori Y."/>
            <person name="Uraji M."/>
            <person name="Katoh A."/>
            <person name="Yoshida K."/>
        </authorList>
    </citation>
    <scope>NUCLEOTIDE SEQUENCE</scope>
    <source>
        <strain evidence="8">MAFF 301001</strain>
        <plasmid evidence="8">pTi-SAKURA</plasmid>
    </source>
</reference>
<feature type="transmembrane region" description="Helical" evidence="6">
    <location>
        <begin position="157"/>
        <end position="182"/>
    </location>
</feature>
<dbReference type="PANTHER" id="PTHR32322">
    <property type="entry name" value="INNER MEMBRANE TRANSPORTER"/>
    <property type="match status" value="1"/>
</dbReference>
<feature type="transmembrane region" description="Helical" evidence="6">
    <location>
        <begin position="215"/>
        <end position="234"/>
    </location>
</feature>
<reference evidence="8" key="6">
    <citation type="journal article" date="2000" name="Gene">
        <title>Complete nucleotide sequence of a plant tumor-inducing Ti plasmid.</title>
        <authorList>
            <person name="Suzuki K."/>
            <person name="Hattori Y."/>
            <person name="Uraji M."/>
            <person name="Ohta N."/>
            <person name="Iwata K."/>
            <person name="Murata K."/>
            <person name="Katoh A."/>
            <person name="Yoshida K."/>
        </authorList>
    </citation>
    <scope>NUCLEOTIDE SEQUENCE</scope>
    <source>
        <strain evidence="8">MAFF 301001</strain>
        <plasmid evidence="8">pTi-SAKURA</plasmid>
    </source>
</reference>
<protein>
    <submittedName>
        <fullName evidence="8">Tiorf94 protein</fullName>
    </submittedName>
</protein>
<reference evidence="8" key="4">
    <citation type="journal article" date="1998" name="Nucleic Acids Symp. Ser.">
        <title>Genome structure of pTi-SAKURA (IV): Characteristics of tra region.</title>
        <authorList>
            <person name="Uraji M."/>
            <person name="Suzuki K."/>
            <person name="Ohta N."/>
            <person name="Hattori Y."/>
            <person name="Katoh A."/>
            <person name="Yoshida K."/>
        </authorList>
    </citation>
    <scope>NUCLEOTIDE SEQUENCE</scope>
    <source>
        <strain evidence="8">MAFF 301001</strain>
        <plasmid evidence="8">pTi-SAKURA</plasmid>
    </source>
</reference>
<evidence type="ECO:0000256" key="6">
    <source>
        <dbReference type="SAM" id="Phobius"/>
    </source>
</evidence>
<proteinExistence type="inferred from homology"/>
<dbReference type="Pfam" id="PF00892">
    <property type="entry name" value="EamA"/>
    <property type="match status" value="2"/>
</dbReference>
<dbReference type="GO" id="GO:0016020">
    <property type="term" value="C:membrane"/>
    <property type="evidence" value="ECO:0007669"/>
    <property type="project" value="UniProtKB-SubCell"/>
</dbReference>
<dbReference type="EMBL" id="AB016260">
    <property type="protein sequence ID" value="BAA87719.1"/>
    <property type="molecule type" value="Genomic_DNA"/>
</dbReference>
<dbReference type="InterPro" id="IPR037185">
    <property type="entry name" value="EmrE-like"/>
</dbReference>
<reference evidence="8" key="2">
    <citation type="journal article" date="1998" name="Nucleic Acids Symp. Ser.">
        <title>Genome structure of pTi-SAKURA(I): Strategy for DNA sequencing of a Japanese cherry-Ti plasmid.</title>
        <authorList>
            <person name="Hattori Y."/>
            <person name="Suzuki K."/>
            <person name="Ohta N."/>
            <person name="Uraji M."/>
            <person name="Katoh A."/>
            <person name="Yoshida K."/>
        </authorList>
    </citation>
    <scope>NUCLEOTIDE SEQUENCE</scope>
    <source>
        <strain evidence="8">MAFF 301001</strain>
        <plasmid evidence="8">pTi-SAKURA</plasmid>
    </source>
</reference>
<evidence type="ECO:0000259" key="7">
    <source>
        <dbReference type="Pfam" id="PF00892"/>
    </source>
</evidence>
<dbReference type="AlphaFoldDB" id="Q9R6G5"/>
<keyword evidence="3 6" id="KW-0812">Transmembrane</keyword>
<feature type="transmembrane region" description="Helical" evidence="6">
    <location>
        <begin position="12"/>
        <end position="28"/>
    </location>
</feature>
<feature type="transmembrane region" description="Helical" evidence="6">
    <location>
        <begin position="189"/>
        <end position="209"/>
    </location>
</feature>
<evidence type="ECO:0000256" key="4">
    <source>
        <dbReference type="ARBA" id="ARBA00022989"/>
    </source>
</evidence>
<dbReference type="InterPro" id="IPR050638">
    <property type="entry name" value="AA-Vitamin_Transporters"/>
</dbReference>
<accession>Q9R6G5</accession>
<keyword evidence="8" id="KW-0614">Plasmid</keyword>
<keyword evidence="4 6" id="KW-1133">Transmembrane helix</keyword>
<sequence length="251" mass="26763">MFNRDQVRHLPHFLVMAVLATAFYYFAIAEGTALLPSGIAGVLGGSISLFTTIATLLFLRTEKLNALMLGGVLVGFAGIILIARPWEGSDRTIDMAGVLWMLAATTILGVSYVYVRRFLSPHNLPPLALATWQTGLALLVLLAITDRTGMGNILQNWHAAAGVAIGLGVLGTGMAFLIYYYLLQELGAVAASGATYITPNIALLIGWAVGEKVGVLEIGAIALVLASIAMLQIGRQRAVREERRLDSARAN</sequence>
<evidence type="ECO:0000256" key="3">
    <source>
        <dbReference type="ARBA" id="ARBA00022692"/>
    </source>
</evidence>
<feature type="transmembrane region" description="Helical" evidence="6">
    <location>
        <begin position="66"/>
        <end position="86"/>
    </location>
</feature>
<evidence type="ECO:0000256" key="1">
    <source>
        <dbReference type="ARBA" id="ARBA00004141"/>
    </source>
</evidence>
<geneLocation type="plasmid" evidence="8">
    <name>pTi-SAKURA</name>
</geneLocation>